<dbReference type="Pfam" id="PF07727">
    <property type="entry name" value="RVT_2"/>
    <property type="match status" value="1"/>
</dbReference>
<dbReference type="Proteomes" id="UP000245764">
    <property type="component" value="Chromosome 18"/>
</dbReference>
<dbReference type="EMBL" id="LT854270">
    <property type="protein sequence ID" value="SMR62527.1"/>
    <property type="molecule type" value="Genomic_DNA"/>
</dbReference>
<organism evidence="2 3">
    <name type="scientific">Zymoseptoria tritici ST99CH_1E4</name>
    <dbReference type="NCBI Taxonomy" id="1276532"/>
    <lineage>
        <taxon>Eukaryota</taxon>
        <taxon>Fungi</taxon>
        <taxon>Dikarya</taxon>
        <taxon>Ascomycota</taxon>
        <taxon>Pezizomycotina</taxon>
        <taxon>Dothideomycetes</taxon>
        <taxon>Dothideomycetidae</taxon>
        <taxon>Mycosphaerellales</taxon>
        <taxon>Mycosphaerellaceae</taxon>
        <taxon>Zymoseptoria</taxon>
    </lineage>
</organism>
<protein>
    <recommendedName>
        <fullName evidence="1">Reverse transcriptase Ty1/copia-type domain-containing protein</fullName>
    </recommendedName>
</protein>
<dbReference type="AlphaFoldDB" id="A0A2H1H9P1"/>
<evidence type="ECO:0000313" key="2">
    <source>
        <dbReference type="EMBL" id="SMR62527.1"/>
    </source>
</evidence>
<sequence>MAASGKIAKRKSRFVVKGFTQIYGLDFDETYSSVVKAPSYRLLFALQARKKWKCHQMDIKTAFLNGEIDKEVFVEAPEGFLVGEGNVLKLNRALYGLKQSPRLVPTTPHLSRNSGMEGLC</sequence>
<reference evidence="3" key="1">
    <citation type="submission" date="2017-05" db="EMBL/GenBank/DDBJ databases">
        <authorList>
            <person name="Song R."/>
            <person name="Chenine A.L."/>
            <person name="Ruprecht R.M."/>
        </authorList>
    </citation>
    <scope>NUCLEOTIDE SEQUENCE [LARGE SCALE GENOMIC DNA]</scope>
</reference>
<dbReference type="InterPro" id="IPR013103">
    <property type="entry name" value="RVT_2"/>
</dbReference>
<accession>A0A2H1H9P1</accession>
<name>A0A2H1H9P1_ZYMTR</name>
<evidence type="ECO:0000259" key="1">
    <source>
        <dbReference type="Pfam" id="PF07727"/>
    </source>
</evidence>
<proteinExistence type="predicted"/>
<evidence type="ECO:0000313" key="3">
    <source>
        <dbReference type="Proteomes" id="UP000245764"/>
    </source>
</evidence>
<feature type="domain" description="Reverse transcriptase Ty1/copia-type" evidence="1">
    <location>
        <begin position="7"/>
        <end position="103"/>
    </location>
</feature>
<gene>
    <name evidence="2" type="ORF">ZT1E4_G11842</name>
</gene>